<name>A0A0F9CTX0_9ZZZZ</name>
<accession>A0A0F9CTX0</accession>
<proteinExistence type="predicted"/>
<dbReference type="Pfam" id="PF03737">
    <property type="entry name" value="RraA-like"/>
    <property type="match status" value="1"/>
</dbReference>
<comment type="caution">
    <text evidence="1">The sequence shown here is derived from an EMBL/GenBank/DDBJ whole genome shotgun (WGS) entry which is preliminary data.</text>
</comment>
<protein>
    <submittedName>
        <fullName evidence="1">Uncharacterized protein</fullName>
    </submittedName>
</protein>
<dbReference type="EMBL" id="LAZR01044971">
    <property type="protein sequence ID" value="KKL01301.1"/>
    <property type="molecule type" value="Genomic_DNA"/>
</dbReference>
<dbReference type="SUPFAM" id="SSF89562">
    <property type="entry name" value="RraA-like"/>
    <property type="match status" value="1"/>
</dbReference>
<dbReference type="InterPro" id="IPR005493">
    <property type="entry name" value="RraA/RraA-like"/>
</dbReference>
<sequence length="216" mass="22519">MDVADYQRFARVPTSDFSDVLGGRGLLPPRIRSVKPGLRAVGPCRTIQCPRGDASAVFAGIATCGSGEVLLITGVGDDFACAGELFCSELLRRGAAGLVVDGAVRDTESIRRLSLPVFASAITPCEAEVSGGGQIQVPVRVGAVTVHPGDVIVGDDDGIIAIPPDIAMTIIGEAESKQQVEEKTFRAIQSGKSLTELPPYGAFFQQFGRIATSSGE</sequence>
<gene>
    <name evidence="1" type="ORF">LCGC14_2627150</name>
</gene>
<dbReference type="Gene3D" id="3.50.30.40">
    <property type="entry name" value="Ribonuclease E inhibitor RraA/RraA-like"/>
    <property type="match status" value="1"/>
</dbReference>
<dbReference type="InterPro" id="IPR036704">
    <property type="entry name" value="RraA/RraA-like_sf"/>
</dbReference>
<dbReference type="AlphaFoldDB" id="A0A0F9CTX0"/>
<evidence type="ECO:0000313" key="1">
    <source>
        <dbReference type="EMBL" id="KKL01301.1"/>
    </source>
</evidence>
<dbReference type="CDD" id="cd16841">
    <property type="entry name" value="RraA_family"/>
    <property type="match status" value="1"/>
</dbReference>
<dbReference type="PANTHER" id="PTHR33254">
    <property type="entry name" value="4-HYDROXY-4-METHYL-2-OXOGLUTARATE ALDOLASE 3-RELATED"/>
    <property type="match status" value="1"/>
</dbReference>
<reference evidence="1" key="1">
    <citation type="journal article" date="2015" name="Nature">
        <title>Complex archaea that bridge the gap between prokaryotes and eukaryotes.</title>
        <authorList>
            <person name="Spang A."/>
            <person name="Saw J.H."/>
            <person name="Jorgensen S.L."/>
            <person name="Zaremba-Niedzwiedzka K."/>
            <person name="Martijn J."/>
            <person name="Lind A.E."/>
            <person name="van Eijk R."/>
            <person name="Schleper C."/>
            <person name="Guy L."/>
            <person name="Ettema T.J."/>
        </authorList>
    </citation>
    <scope>NUCLEOTIDE SEQUENCE</scope>
</reference>
<organism evidence="1">
    <name type="scientific">marine sediment metagenome</name>
    <dbReference type="NCBI Taxonomy" id="412755"/>
    <lineage>
        <taxon>unclassified sequences</taxon>
        <taxon>metagenomes</taxon>
        <taxon>ecological metagenomes</taxon>
    </lineage>
</organism>
<dbReference type="PANTHER" id="PTHR33254:SF4">
    <property type="entry name" value="4-HYDROXY-4-METHYL-2-OXOGLUTARATE ALDOLASE 3-RELATED"/>
    <property type="match status" value="1"/>
</dbReference>